<dbReference type="Pfam" id="PF20153">
    <property type="entry name" value="DUF6535"/>
    <property type="match status" value="1"/>
</dbReference>
<evidence type="ECO:0000313" key="3">
    <source>
        <dbReference type="EMBL" id="KIO27174.1"/>
    </source>
</evidence>
<evidence type="ECO:0000256" key="1">
    <source>
        <dbReference type="SAM" id="Phobius"/>
    </source>
</evidence>
<protein>
    <recommendedName>
        <fullName evidence="2">DUF6535 domain-containing protein</fullName>
    </recommendedName>
</protein>
<dbReference type="EMBL" id="KN823013">
    <property type="protein sequence ID" value="KIO27174.1"/>
    <property type="molecule type" value="Genomic_DNA"/>
</dbReference>
<dbReference type="Proteomes" id="UP000054248">
    <property type="component" value="Unassembled WGS sequence"/>
</dbReference>
<accession>A0A0C3QKY8</accession>
<keyword evidence="1" id="KW-0812">Transmembrane</keyword>
<reference evidence="4" key="2">
    <citation type="submission" date="2015-01" db="EMBL/GenBank/DDBJ databases">
        <title>Evolutionary Origins and Diversification of the Mycorrhizal Mutualists.</title>
        <authorList>
            <consortium name="DOE Joint Genome Institute"/>
            <consortium name="Mycorrhizal Genomics Consortium"/>
            <person name="Kohler A."/>
            <person name="Kuo A."/>
            <person name="Nagy L.G."/>
            <person name="Floudas D."/>
            <person name="Copeland A."/>
            <person name="Barry K.W."/>
            <person name="Cichocki N."/>
            <person name="Veneault-Fourrey C."/>
            <person name="LaButti K."/>
            <person name="Lindquist E.A."/>
            <person name="Lipzen A."/>
            <person name="Lundell T."/>
            <person name="Morin E."/>
            <person name="Murat C."/>
            <person name="Riley R."/>
            <person name="Ohm R."/>
            <person name="Sun H."/>
            <person name="Tunlid A."/>
            <person name="Henrissat B."/>
            <person name="Grigoriev I.V."/>
            <person name="Hibbett D.S."/>
            <person name="Martin F."/>
        </authorList>
    </citation>
    <scope>NUCLEOTIDE SEQUENCE [LARGE SCALE GENOMIC DNA]</scope>
    <source>
        <strain evidence="4">MUT 4182</strain>
    </source>
</reference>
<name>A0A0C3QKY8_9AGAM</name>
<evidence type="ECO:0000313" key="4">
    <source>
        <dbReference type="Proteomes" id="UP000054248"/>
    </source>
</evidence>
<dbReference type="OrthoDB" id="3219854at2759"/>
<dbReference type="HOGENOM" id="CLU_018688_3_1_1"/>
<feature type="domain" description="DUF6535" evidence="2">
    <location>
        <begin position="29"/>
        <end position="176"/>
    </location>
</feature>
<keyword evidence="1" id="KW-0472">Membrane</keyword>
<keyword evidence="1" id="KW-1133">Transmembrane helix</keyword>
<gene>
    <name evidence="3" type="ORF">M407DRAFT_73567</name>
</gene>
<proteinExistence type="predicted"/>
<evidence type="ECO:0000259" key="2">
    <source>
        <dbReference type="Pfam" id="PF20153"/>
    </source>
</evidence>
<feature type="transmembrane region" description="Helical" evidence="1">
    <location>
        <begin position="119"/>
        <end position="138"/>
    </location>
</feature>
<reference evidence="3 4" key="1">
    <citation type="submission" date="2014-04" db="EMBL/GenBank/DDBJ databases">
        <authorList>
            <consortium name="DOE Joint Genome Institute"/>
            <person name="Kuo A."/>
            <person name="Girlanda M."/>
            <person name="Perotto S."/>
            <person name="Kohler A."/>
            <person name="Nagy L.G."/>
            <person name="Floudas D."/>
            <person name="Copeland A."/>
            <person name="Barry K.W."/>
            <person name="Cichocki N."/>
            <person name="Veneault-Fourrey C."/>
            <person name="LaButti K."/>
            <person name="Lindquist E.A."/>
            <person name="Lipzen A."/>
            <person name="Lundell T."/>
            <person name="Morin E."/>
            <person name="Murat C."/>
            <person name="Sun H."/>
            <person name="Tunlid A."/>
            <person name="Henrissat B."/>
            <person name="Grigoriev I.V."/>
            <person name="Hibbett D.S."/>
            <person name="Martin F."/>
            <person name="Nordberg H.P."/>
            <person name="Cantor M.N."/>
            <person name="Hua S.X."/>
        </authorList>
    </citation>
    <scope>NUCLEOTIDE SEQUENCE [LARGE SCALE GENOMIC DNA]</scope>
    <source>
        <strain evidence="3 4">MUT 4182</strain>
    </source>
</reference>
<dbReference type="AlphaFoldDB" id="A0A0C3QKY8"/>
<feature type="transmembrane region" description="Helical" evidence="1">
    <location>
        <begin position="52"/>
        <end position="71"/>
    </location>
</feature>
<feature type="non-terminal residue" evidence="3">
    <location>
        <position position="176"/>
    </location>
</feature>
<keyword evidence="4" id="KW-1185">Reference proteome</keyword>
<organism evidence="3 4">
    <name type="scientific">Tulasnella calospora MUT 4182</name>
    <dbReference type="NCBI Taxonomy" id="1051891"/>
    <lineage>
        <taxon>Eukaryota</taxon>
        <taxon>Fungi</taxon>
        <taxon>Dikarya</taxon>
        <taxon>Basidiomycota</taxon>
        <taxon>Agaricomycotina</taxon>
        <taxon>Agaricomycetes</taxon>
        <taxon>Cantharellales</taxon>
        <taxon>Tulasnellaceae</taxon>
        <taxon>Tulasnella</taxon>
    </lineage>
</organism>
<dbReference type="InterPro" id="IPR045338">
    <property type="entry name" value="DUF6535"/>
</dbReference>
<sequence>MTRHPQEAITTFPDIPSKFGEDGGKFHQYYDNLAEELDDDLVKSVKAQLDGILIFAGLFTGVNSAFLALTLPEMTPNPADDSNALLLQLVIPESGTIASASDLPSVKFSPSPGIYRVNILFSISLTFAILSSFLAVLGQQWLVHYQKRSGGGPVHQRREQLRRYLGAKRWKLEAIL</sequence>